<keyword evidence="4" id="KW-1185">Reference proteome</keyword>
<feature type="compositionally biased region" description="Polar residues" evidence="2">
    <location>
        <begin position="477"/>
        <end position="492"/>
    </location>
</feature>
<evidence type="ECO:0000313" key="3">
    <source>
        <dbReference type="EMBL" id="KAK5536704.1"/>
    </source>
</evidence>
<evidence type="ECO:0000313" key="4">
    <source>
        <dbReference type="Proteomes" id="UP001345827"/>
    </source>
</evidence>
<gene>
    <name evidence="3" type="ORF">LTR25_005378</name>
</gene>
<sequence>MFPTQSASAPSINRRRLPRFITIQTFAINMDNPDLVPYIEGFRTQTEQLVTTLPGKVKKMPLMPIKETVSKNSFEANMQKLLQYLKQVEKACERAKNHQARMQVQDWRTELKSMIDLACKRPDMFVRDHAHRIGSSPLRIHAVEDVVGQHQAMSTSPARTASVNGNNLLALPGNVAGDQEAPQDRLEVLNNQVTAPSPAEASVATGVNRRPSFLEQVQPMVAIVSDESGEITFAPSQGSLSNLFTFGSNEKSSKGGSSIDACSTSTNPQEPTSWIQEDVVETHAGGVSAIAGDIAEYLSEYISEEEEVELETSGQIADKPATLEEDHLQQTEVQACEHEPTETATNNNEYTLGHVFVWSPDHAPPNGDEDVATEQPVENDDEVPVDMTVDASAPSSLQSSTETAAPSAFTGRTEEYTLGHVFVFSPDQAPPNGDEEIVQEEVAVKTEIEASVEPDVVAASDINLETLDEGEVEPSVESATVATTQSPVSSPFTNNDSGYTLGHVFVFSPDHAPPNGDEEVVAVDSSPDTQNDTVVEPEIGALVEVSFETPTECATKGSIDTPGETATDPRQISLPNSTEPDCTLDLAFVSSPADQPSPNVGEVELEAAIPDYNVCCNNDQHQVDDASDLDSLFDPGDASEYLAAALAENWMLSEDDDIGEETPIVEHNAVSEVGDGYETDDSLIIITEEGPCDQVEEALIARAIAAQETQPPTTSSTEEYTLGHVFVWSPHQAPPDRDAVSTLFPVPIENTTEDESTLLNDQSPKAQKFEAVVPEEVAICGTEAANDEVSTVTVEVETESLVTPTVEKTLENISKEVVEESRDDSFQDLVEKPVEKSCKKDFEITVENPEHIIDFTKGPVRTSPTFVPVSRCLTKVLAGITTASVVVGLKAPVTAAFIMYAGIAYGKYRLNH</sequence>
<protein>
    <submittedName>
        <fullName evidence="3">Uncharacterized protein</fullName>
    </submittedName>
</protein>
<feature type="region of interest" description="Disordered" evidence="2">
    <location>
        <begin position="359"/>
        <end position="379"/>
    </location>
</feature>
<dbReference type="EMBL" id="JAXLQG010000008">
    <property type="protein sequence ID" value="KAK5536704.1"/>
    <property type="molecule type" value="Genomic_DNA"/>
</dbReference>
<organism evidence="3 4">
    <name type="scientific">Vermiconidia calcicola</name>
    <dbReference type="NCBI Taxonomy" id="1690605"/>
    <lineage>
        <taxon>Eukaryota</taxon>
        <taxon>Fungi</taxon>
        <taxon>Dikarya</taxon>
        <taxon>Ascomycota</taxon>
        <taxon>Pezizomycotina</taxon>
        <taxon>Dothideomycetes</taxon>
        <taxon>Dothideomycetidae</taxon>
        <taxon>Mycosphaerellales</taxon>
        <taxon>Extremaceae</taxon>
        <taxon>Vermiconidia</taxon>
    </lineage>
</organism>
<keyword evidence="1" id="KW-0175">Coiled coil</keyword>
<comment type="caution">
    <text evidence="3">The sequence shown here is derived from an EMBL/GenBank/DDBJ whole genome shotgun (WGS) entry which is preliminary data.</text>
</comment>
<name>A0AAV9QB81_9PEZI</name>
<feature type="region of interest" description="Disordered" evidence="2">
    <location>
        <begin position="251"/>
        <end position="272"/>
    </location>
</feature>
<accession>A0AAV9QB81</accession>
<feature type="compositionally biased region" description="Acidic residues" evidence="2">
    <location>
        <begin position="367"/>
        <end position="379"/>
    </location>
</feature>
<feature type="compositionally biased region" description="Polar residues" evidence="2">
    <location>
        <begin position="260"/>
        <end position="272"/>
    </location>
</feature>
<evidence type="ECO:0000256" key="2">
    <source>
        <dbReference type="SAM" id="MobiDB-lite"/>
    </source>
</evidence>
<feature type="region of interest" description="Disordered" evidence="2">
    <location>
        <begin position="553"/>
        <end position="575"/>
    </location>
</feature>
<dbReference type="Proteomes" id="UP001345827">
    <property type="component" value="Unassembled WGS sequence"/>
</dbReference>
<evidence type="ECO:0000256" key="1">
    <source>
        <dbReference type="SAM" id="Coils"/>
    </source>
</evidence>
<dbReference type="AlphaFoldDB" id="A0AAV9QB81"/>
<proteinExistence type="predicted"/>
<feature type="coiled-coil region" evidence="1">
    <location>
        <begin position="71"/>
        <end position="105"/>
    </location>
</feature>
<feature type="region of interest" description="Disordered" evidence="2">
    <location>
        <begin position="469"/>
        <end position="492"/>
    </location>
</feature>
<reference evidence="3 4" key="1">
    <citation type="submission" date="2023-06" db="EMBL/GenBank/DDBJ databases">
        <title>Black Yeasts Isolated from many extreme environments.</title>
        <authorList>
            <person name="Coleine C."/>
            <person name="Stajich J.E."/>
            <person name="Selbmann L."/>
        </authorList>
    </citation>
    <scope>NUCLEOTIDE SEQUENCE [LARGE SCALE GENOMIC DNA]</scope>
    <source>
        <strain evidence="3 4">CCFEE 5887</strain>
    </source>
</reference>